<evidence type="ECO:0000313" key="1">
    <source>
        <dbReference type="EMBL" id="GME83788.1"/>
    </source>
</evidence>
<keyword evidence="2" id="KW-1185">Reference proteome</keyword>
<organism evidence="1 2">
    <name type="scientific">Ambrosiozyma monospora</name>
    <name type="common">Yeast</name>
    <name type="synonym">Endomycopsis monosporus</name>
    <dbReference type="NCBI Taxonomy" id="43982"/>
    <lineage>
        <taxon>Eukaryota</taxon>
        <taxon>Fungi</taxon>
        <taxon>Dikarya</taxon>
        <taxon>Ascomycota</taxon>
        <taxon>Saccharomycotina</taxon>
        <taxon>Pichiomycetes</taxon>
        <taxon>Pichiales</taxon>
        <taxon>Pichiaceae</taxon>
        <taxon>Ambrosiozyma</taxon>
    </lineage>
</organism>
<gene>
    <name evidence="1" type="ORF">Amon01_001011400</name>
</gene>
<dbReference type="EMBL" id="BSXU01016754">
    <property type="protein sequence ID" value="GME83788.1"/>
    <property type="molecule type" value="Genomic_DNA"/>
</dbReference>
<dbReference type="AlphaFoldDB" id="A0A9W6TA16"/>
<evidence type="ECO:0000313" key="2">
    <source>
        <dbReference type="Proteomes" id="UP001165063"/>
    </source>
</evidence>
<dbReference type="Proteomes" id="UP001165063">
    <property type="component" value="Unassembled WGS sequence"/>
</dbReference>
<reference evidence="1" key="1">
    <citation type="submission" date="2023-04" db="EMBL/GenBank/DDBJ databases">
        <title>Ambrosiozyma monospora NBRC 1965.</title>
        <authorList>
            <person name="Ichikawa N."/>
            <person name="Sato H."/>
            <person name="Tonouchi N."/>
        </authorList>
    </citation>
    <scope>NUCLEOTIDE SEQUENCE</scope>
    <source>
        <strain evidence="1">NBRC 1965</strain>
    </source>
</reference>
<accession>A0A9W6TA16</accession>
<proteinExistence type="predicted"/>
<comment type="caution">
    <text evidence="1">The sequence shown here is derived from an EMBL/GenBank/DDBJ whole genome shotgun (WGS) entry which is preliminary data.</text>
</comment>
<sequence length="105" mass="12073">MLYKETKKNSDGRVYERYKDVDTGVVFEYYVNPEGIIVEIEECKATGTKRTVLINKRDDFREEEVLSLDGSRKKLLFHGVGCDAALVSQTLYDAEGRITDIIKFK</sequence>
<protein>
    <submittedName>
        <fullName evidence="1">Unnamed protein product</fullName>
    </submittedName>
</protein>
<name>A0A9W6TA16_AMBMO</name>